<evidence type="ECO:0000313" key="2">
    <source>
        <dbReference type="EMBL" id="OBZ88333.1"/>
    </source>
</evidence>
<dbReference type="Proteomes" id="UP000093000">
    <property type="component" value="Unassembled WGS sequence"/>
</dbReference>
<dbReference type="OrthoDB" id="10261027at2759"/>
<keyword evidence="3" id="KW-1185">Reference proteome</keyword>
<evidence type="ECO:0000259" key="1">
    <source>
        <dbReference type="PROSITE" id="PS50011"/>
    </source>
</evidence>
<dbReference type="PANTHER" id="PTHR44329">
    <property type="entry name" value="SERINE/THREONINE-PROTEIN KINASE TNNI3K-RELATED"/>
    <property type="match status" value="1"/>
</dbReference>
<sequence>MNRGTLVLDIDEAEYLLDQLGAPDKDEDKLVTKLRNRLRLFLQEIREGAEDYAIPLVNSNPALFDMEDFASTIPTNEFIPPYRTIQEAYHRFENDKRAQWEMHPRFGRYVWDIADQWYQKWSVVFSVEHMWNWTEQGIEGIPQRKEQSFKLAYIQPWLNRIRHRYNMHPDHYQLFSDICQSIGEWNQSNRWLTLKGTFRLSMMPLFPPCWFKDKIRQDRNMGDLAPSFLATFVPPYRIRDQVPERWDQVFLKGLTADPTQKCSIETKFLTYAVHILGLTVHIDEESGYSQLMLVMMKAKFGNLESHIEKEIPTDYLKPCQLALSITKDVKDLHWSYIHGNIHPRNVLLTNADYMGELIDNTFLHRNRDQQQNRLAGRWPYVAPEVASTGLSAAADMYALGVVLWQLISRVTFPNHVLVDPAVYRIEPIPGILQEWEDIYAACLQTDPTKRPSAYRVHRQLTQLCAQLQKERIPIAQQTQEYIESRREEIERFLSESKVDSPMLQSYSSTDDNSESSCLSTLCQVGDQVLTTSITRSYHPHLKNYPNLIHSFFP</sequence>
<dbReference type="Gene3D" id="1.10.510.10">
    <property type="entry name" value="Transferase(Phosphotransferase) domain 1"/>
    <property type="match status" value="1"/>
</dbReference>
<proteinExistence type="predicted"/>
<dbReference type="InterPro" id="IPR000719">
    <property type="entry name" value="Prot_kinase_dom"/>
</dbReference>
<organism evidence="2 3">
    <name type="scientific">Choanephora cucurbitarum</name>
    <dbReference type="NCBI Taxonomy" id="101091"/>
    <lineage>
        <taxon>Eukaryota</taxon>
        <taxon>Fungi</taxon>
        <taxon>Fungi incertae sedis</taxon>
        <taxon>Mucoromycota</taxon>
        <taxon>Mucoromycotina</taxon>
        <taxon>Mucoromycetes</taxon>
        <taxon>Mucorales</taxon>
        <taxon>Mucorineae</taxon>
        <taxon>Choanephoraceae</taxon>
        <taxon>Choanephoroideae</taxon>
        <taxon>Choanephora</taxon>
    </lineage>
</organism>
<reference evidence="2 3" key="1">
    <citation type="submission" date="2016-03" db="EMBL/GenBank/DDBJ databases">
        <title>Choanephora cucurbitarum.</title>
        <authorList>
            <person name="Min B."/>
            <person name="Park H."/>
            <person name="Park J.-H."/>
            <person name="Shin H.-D."/>
            <person name="Choi I.-G."/>
        </authorList>
    </citation>
    <scope>NUCLEOTIDE SEQUENCE [LARGE SCALE GENOMIC DNA]</scope>
    <source>
        <strain evidence="2 3">KUS-F28377</strain>
    </source>
</reference>
<dbReference type="InterPro" id="IPR011009">
    <property type="entry name" value="Kinase-like_dom_sf"/>
</dbReference>
<dbReference type="STRING" id="101091.A0A1C7NGU2"/>
<evidence type="ECO:0000313" key="3">
    <source>
        <dbReference type="Proteomes" id="UP000093000"/>
    </source>
</evidence>
<name>A0A1C7NGU2_9FUNG</name>
<protein>
    <submittedName>
        <fullName evidence="2">Mitogen-activated protein kinase kinase kinase</fullName>
    </submittedName>
</protein>
<dbReference type="SUPFAM" id="SSF56112">
    <property type="entry name" value="Protein kinase-like (PK-like)"/>
    <property type="match status" value="1"/>
</dbReference>
<accession>A0A1C7NGU2</accession>
<dbReference type="EMBL" id="LUGH01000159">
    <property type="protein sequence ID" value="OBZ88333.1"/>
    <property type="molecule type" value="Genomic_DNA"/>
</dbReference>
<keyword evidence="2" id="KW-0418">Kinase</keyword>
<keyword evidence="2" id="KW-0808">Transferase</keyword>
<dbReference type="AlphaFoldDB" id="A0A1C7NGU2"/>
<dbReference type="SMART" id="SM00220">
    <property type="entry name" value="S_TKc"/>
    <property type="match status" value="1"/>
</dbReference>
<gene>
    <name evidence="2" type="primary">slpr</name>
    <name evidence="2" type="ORF">A0J61_03623</name>
</gene>
<dbReference type="PROSITE" id="PS50011">
    <property type="entry name" value="PROTEIN_KINASE_DOM"/>
    <property type="match status" value="1"/>
</dbReference>
<dbReference type="GO" id="GO:0004674">
    <property type="term" value="F:protein serine/threonine kinase activity"/>
    <property type="evidence" value="ECO:0007669"/>
    <property type="project" value="TreeGrafter"/>
</dbReference>
<comment type="caution">
    <text evidence="2">The sequence shown here is derived from an EMBL/GenBank/DDBJ whole genome shotgun (WGS) entry which is preliminary data.</text>
</comment>
<dbReference type="InParanoid" id="A0A1C7NGU2"/>
<dbReference type="InterPro" id="IPR051681">
    <property type="entry name" value="Ser/Thr_Kinases-Pseudokinases"/>
</dbReference>
<feature type="domain" description="Protein kinase" evidence="1">
    <location>
        <begin position="213"/>
        <end position="460"/>
    </location>
</feature>
<dbReference type="Pfam" id="PF07714">
    <property type="entry name" value="PK_Tyr_Ser-Thr"/>
    <property type="match status" value="1"/>
</dbReference>
<dbReference type="GO" id="GO:0005524">
    <property type="term" value="F:ATP binding"/>
    <property type="evidence" value="ECO:0007669"/>
    <property type="project" value="InterPro"/>
</dbReference>
<dbReference type="InterPro" id="IPR001245">
    <property type="entry name" value="Ser-Thr/Tyr_kinase_cat_dom"/>
</dbReference>